<keyword evidence="3" id="KW-1185">Reference proteome</keyword>
<keyword evidence="1" id="KW-0472">Membrane</keyword>
<evidence type="ECO:0000256" key="1">
    <source>
        <dbReference type="SAM" id="Phobius"/>
    </source>
</evidence>
<dbReference type="EMBL" id="JAUCML010000009">
    <property type="protein sequence ID" value="MDM7886048.1"/>
    <property type="molecule type" value="Genomic_DNA"/>
</dbReference>
<reference evidence="2 3" key="1">
    <citation type="submission" date="2023-06" db="EMBL/GenBank/DDBJ databases">
        <authorList>
            <person name="Feng G."/>
            <person name="Li J."/>
            <person name="Zhu H."/>
        </authorList>
    </citation>
    <scope>NUCLEOTIDE SEQUENCE [LARGE SCALE GENOMIC DNA]</scope>
    <source>
        <strain evidence="2 3">RHCKG23</strain>
    </source>
</reference>
<feature type="transmembrane region" description="Helical" evidence="1">
    <location>
        <begin position="64"/>
        <end position="88"/>
    </location>
</feature>
<dbReference type="Proteomes" id="UP001237823">
    <property type="component" value="Unassembled WGS sequence"/>
</dbReference>
<evidence type="ECO:0000313" key="3">
    <source>
        <dbReference type="Proteomes" id="UP001237823"/>
    </source>
</evidence>
<organism evidence="2 3">
    <name type="scientific">Curtobacterium citri</name>
    <dbReference type="NCBI Taxonomy" id="3055139"/>
    <lineage>
        <taxon>Bacteria</taxon>
        <taxon>Bacillati</taxon>
        <taxon>Actinomycetota</taxon>
        <taxon>Actinomycetes</taxon>
        <taxon>Micrococcales</taxon>
        <taxon>Microbacteriaceae</taxon>
        <taxon>Curtobacterium</taxon>
    </lineage>
</organism>
<proteinExistence type="predicted"/>
<dbReference type="RefSeq" id="WP_289459368.1">
    <property type="nucleotide sequence ID" value="NZ_JAUCML010000009.1"/>
</dbReference>
<gene>
    <name evidence="2" type="ORF">QUG92_13125</name>
</gene>
<keyword evidence="1" id="KW-1133">Transmembrane helix</keyword>
<sequence>MSDTVAAAEHRWDLAEQRARLVLRRFAAGRGPRPARRGLLVSVSVVVELALLVTAVVLPPDAPVRWLLATVVASVALIVVIASVIVAVRRRGTPDRQPVIGSLSAREQRAVKRVVRGRGTAPDDRRTVVRAAAVQMAAADGLPGLYAYPILWSALAASGVSTLSVLYLLPAVAAVGSLVGTVRDAALARRLLADEPAADPGSCGAPQETDAGS</sequence>
<evidence type="ECO:0000313" key="2">
    <source>
        <dbReference type="EMBL" id="MDM7886048.1"/>
    </source>
</evidence>
<accession>A0ABT7T8Z6</accession>
<keyword evidence="1" id="KW-0812">Transmembrane</keyword>
<name>A0ABT7T8Z6_9MICO</name>
<comment type="caution">
    <text evidence="2">The sequence shown here is derived from an EMBL/GenBank/DDBJ whole genome shotgun (WGS) entry which is preliminary data.</text>
</comment>
<feature type="transmembrane region" description="Helical" evidence="1">
    <location>
        <begin position="39"/>
        <end position="58"/>
    </location>
</feature>
<protein>
    <submittedName>
        <fullName evidence="2">Uncharacterized protein</fullName>
    </submittedName>
</protein>